<evidence type="ECO:0000313" key="2">
    <source>
        <dbReference type="EMBL" id="GKU92966.1"/>
    </source>
</evidence>
<protein>
    <submittedName>
        <fullName evidence="2">Uncharacterized protein</fullName>
    </submittedName>
</protein>
<accession>A0AAV5I0D1</accession>
<evidence type="ECO:0000256" key="1">
    <source>
        <dbReference type="SAM" id="SignalP"/>
    </source>
</evidence>
<proteinExistence type="predicted"/>
<feature type="signal peptide" evidence="1">
    <location>
        <begin position="1"/>
        <end position="19"/>
    </location>
</feature>
<evidence type="ECO:0000313" key="3">
    <source>
        <dbReference type="Proteomes" id="UP001054252"/>
    </source>
</evidence>
<organism evidence="2 3">
    <name type="scientific">Rubroshorea leprosula</name>
    <dbReference type="NCBI Taxonomy" id="152421"/>
    <lineage>
        <taxon>Eukaryota</taxon>
        <taxon>Viridiplantae</taxon>
        <taxon>Streptophyta</taxon>
        <taxon>Embryophyta</taxon>
        <taxon>Tracheophyta</taxon>
        <taxon>Spermatophyta</taxon>
        <taxon>Magnoliopsida</taxon>
        <taxon>eudicotyledons</taxon>
        <taxon>Gunneridae</taxon>
        <taxon>Pentapetalae</taxon>
        <taxon>rosids</taxon>
        <taxon>malvids</taxon>
        <taxon>Malvales</taxon>
        <taxon>Dipterocarpaceae</taxon>
        <taxon>Rubroshorea</taxon>
    </lineage>
</organism>
<dbReference type="Proteomes" id="UP001054252">
    <property type="component" value="Unassembled WGS sequence"/>
</dbReference>
<gene>
    <name evidence="2" type="ORF">SLEP1_g6615</name>
</gene>
<reference evidence="2 3" key="1">
    <citation type="journal article" date="2021" name="Commun. Biol.">
        <title>The genome of Shorea leprosula (Dipterocarpaceae) highlights the ecological relevance of drought in aseasonal tropical rainforests.</title>
        <authorList>
            <person name="Ng K.K.S."/>
            <person name="Kobayashi M.J."/>
            <person name="Fawcett J.A."/>
            <person name="Hatakeyama M."/>
            <person name="Paape T."/>
            <person name="Ng C.H."/>
            <person name="Ang C.C."/>
            <person name="Tnah L.H."/>
            <person name="Lee C.T."/>
            <person name="Nishiyama T."/>
            <person name="Sese J."/>
            <person name="O'Brien M.J."/>
            <person name="Copetti D."/>
            <person name="Mohd Noor M.I."/>
            <person name="Ong R.C."/>
            <person name="Putra M."/>
            <person name="Sireger I.Z."/>
            <person name="Indrioko S."/>
            <person name="Kosugi Y."/>
            <person name="Izuno A."/>
            <person name="Isagi Y."/>
            <person name="Lee S.L."/>
            <person name="Shimizu K.K."/>
        </authorList>
    </citation>
    <scope>NUCLEOTIDE SEQUENCE [LARGE SCALE GENOMIC DNA]</scope>
    <source>
        <strain evidence="2">214</strain>
    </source>
</reference>
<name>A0AAV5I0D1_9ROSI</name>
<keyword evidence="3" id="KW-1185">Reference proteome</keyword>
<comment type="caution">
    <text evidence="2">The sequence shown here is derived from an EMBL/GenBank/DDBJ whole genome shotgun (WGS) entry which is preliminary data.</text>
</comment>
<feature type="chain" id="PRO_5043988796" evidence="1">
    <location>
        <begin position="20"/>
        <end position="452"/>
    </location>
</feature>
<sequence length="452" mass="48805">MATDPSASSFLLILAFVDGVGTPLSSSLSEFFDVFYLPYNVDGKFVVKKGGKVVFPLGSAKVFCDLDKVSWVTSSFDVNEIYKENLDGFIGGINTLAILSCSTKIEKLKKVDRAVKTEKILAEKVEKAASKSKGVVPQGAPPVVRRSKRLKSASFKVASASGSDKEGRLLISSFIDFIVGKSFSKPLTRSPLKDAVRPSYDIGIEGPSIIGHSSIACESSKSMLLADAGEEQGLLNLCRQLHFEKTALGANSSEVERLKKELIMLQECYDLLKKEKELFSSSVAAKKVSLESFILALQRRLGDLSSANFALERSVLDLRVQVSSLQASSSSIVQSFKESLEGRAFALSGSLGYFNLAVKLIKMLLSRHGLNVFDCLAEFEDMDVVALIHVDPELKKTYDRGTSVVFLDDSPREASEGIGSSWVVGDSTIAVCSRDSFVDAKVSQGASSSPPA</sequence>
<dbReference type="EMBL" id="BPVZ01000006">
    <property type="protein sequence ID" value="GKU92966.1"/>
    <property type="molecule type" value="Genomic_DNA"/>
</dbReference>
<keyword evidence="1" id="KW-0732">Signal</keyword>
<dbReference type="AlphaFoldDB" id="A0AAV5I0D1"/>